<accession>A0A386KS05</accession>
<feature type="region of interest" description="Disordered" evidence="1">
    <location>
        <begin position="294"/>
        <end position="371"/>
    </location>
</feature>
<gene>
    <name evidence="2" type="primary">88</name>
    <name evidence="2" type="ORF">SEA_VALENTINIPUFF_88</name>
</gene>
<evidence type="ECO:0000313" key="2">
    <source>
        <dbReference type="EMBL" id="AYD87383.1"/>
    </source>
</evidence>
<dbReference type="Proteomes" id="UP000281993">
    <property type="component" value="Segment"/>
</dbReference>
<protein>
    <submittedName>
        <fullName evidence="2">Lysin A</fullName>
    </submittedName>
</protein>
<name>A0A386KS05_9CAUD</name>
<organism evidence="2 3">
    <name type="scientific">Microbacterium phage ValentiniPuff</name>
    <dbReference type="NCBI Taxonomy" id="2315705"/>
    <lineage>
        <taxon>Viruses</taxon>
        <taxon>Duplodnaviria</taxon>
        <taxon>Heunggongvirae</taxon>
        <taxon>Uroviricota</taxon>
        <taxon>Caudoviricetes</taxon>
        <taxon>Valentinivirus</taxon>
        <taxon>Valentinivirus valentinipuff</taxon>
    </lineage>
</organism>
<evidence type="ECO:0000256" key="1">
    <source>
        <dbReference type="SAM" id="MobiDB-lite"/>
    </source>
</evidence>
<reference evidence="2 3" key="1">
    <citation type="submission" date="2018-08" db="EMBL/GenBank/DDBJ databases">
        <authorList>
            <person name="Preder H."/>
            <person name="Servin-Meza L.A."/>
            <person name="Bonilla J.A."/>
            <person name="Klyczek K."/>
            <person name="Garlena R.A."/>
            <person name="Russell D.A."/>
            <person name="Pope W.H."/>
            <person name="Jacobs-Sera D."/>
            <person name="Hatfull G.F."/>
        </authorList>
    </citation>
    <scope>NUCLEOTIDE SEQUENCE [LARGE SCALE GENOMIC DNA]</scope>
</reference>
<dbReference type="InterPro" id="IPR036366">
    <property type="entry name" value="PGBDSf"/>
</dbReference>
<proteinExistence type="predicted"/>
<dbReference type="InterPro" id="IPR036365">
    <property type="entry name" value="PGBD-like_sf"/>
</dbReference>
<evidence type="ECO:0000313" key="3">
    <source>
        <dbReference type="Proteomes" id="UP000281993"/>
    </source>
</evidence>
<sequence length="371" mass="39445">MATTWGDPTADSFRKKHIREARAAGAEALVNAQITDVVERLIEGLSDAHVDIPEVVASFNAAGTPAQRLGLALHLAIPAPPSKDVAALVARWGFDGFEVDGSTLIELRFEGTPADALTLNEEAIAARLDTLESEDVSGPSPTKWPGARDLEVGDFGQDVQFLRLVLNVGSPDQPVDGELIAAVNRFMIKRGAPLSGRIDVDFWRRLLPAKRPLLSQGESGLPVRLLQAALAAYESSETRVSGTWGVLTSRDVTALQKDYNLRVVSFVRAPEWALLLGPESPRLDAARRAAAGVGVDTPVPVDPPAPPKNGGRIGGYPTTSRFGGALGLVHEHPSMTPKVTKPEPKAVTAAKAKTPAKRSTPRSAPTKRTPS</sequence>
<dbReference type="EMBL" id="MH825712">
    <property type="protein sequence ID" value="AYD87383.1"/>
    <property type="molecule type" value="Genomic_DNA"/>
</dbReference>
<dbReference type="Gene3D" id="1.10.101.10">
    <property type="entry name" value="PGBD-like superfamily/PGBD"/>
    <property type="match status" value="1"/>
</dbReference>
<dbReference type="SUPFAM" id="SSF47090">
    <property type="entry name" value="PGBD-like"/>
    <property type="match status" value="2"/>
</dbReference>
<feature type="compositionally biased region" description="Polar residues" evidence="1">
    <location>
        <begin position="361"/>
        <end position="371"/>
    </location>
</feature>
<keyword evidence="3" id="KW-1185">Reference proteome</keyword>